<feature type="domain" description="FAD dependent oxidoreductase" evidence="7">
    <location>
        <begin position="15"/>
        <end position="49"/>
    </location>
</feature>
<evidence type="ECO:0000256" key="2">
    <source>
        <dbReference type="ARBA" id="ARBA00010790"/>
    </source>
</evidence>
<dbReference type="Pfam" id="PF00732">
    <property type="entry name" value="GMC_oxred_N"/>
    <property type="match status" value="1"/>
</dbReference>
<evidence type="ECO:0000256" key="4">
    <source>
        <dbReference type="ARBA" id="ARBA00022827"/>
    </source>
</evidence>
<evidence type="ECO:0000259" key="6">
    <source>
        <dbReference type="Pfam" id="PF00732"/>
    </source>
</evidence>
<dbReference type="InterPro" id="IPR007867">
    <property type="entry name" value="GMC_OxRtase_C"/>
</dbReference>
<dbReference type="Gene3D" id="3.50.50.60">
    <property type="entry name" value="FAD/NAD(P)-binding domain"/>
    <property type="match status" value="2"/>
</dbReference>
<gene>
    <name evidence="9" type="ORF">SAMN04488543_4273</name>
</gene>
<feature type="domain" description="Glucose-methanol-choline oxidoreductase C-terminal" evidence="8">
    <location>
        <begin position="458"/>
        <end position="590"/>
    </location>
</feature>
<keyword evidence="3" id="KW-0285">Flavoprotein</keyword>
<dbReference type="GO" id="GO:0050660">
    <property type="term" value="F:flavin adenine dinucleotide binding"/>
    <property type="evidence" value="ECO:0007669"/>
    <property type="project" value="InterPro"/>
</dbReference>
<dbReference type="InterPro" id="IPR000172">
    <property type="entry name" value="GMC_OxRdtase_N"/>
</dbReference>
<evidence type="ECO:0000256" key="1">
    <source>
        <dbReference type="ARBA" id="ARBA00001974"/>
    </source>
</evidence>
<dbReference type="Pfam" id="PF01266">
    <property type="entry name" value="DAO"/>
    <property type="match status" value="1"/>
</dbReference>
<dbReference type="GO" id="GO:0016614">
    <property type="term" value="F:oxidoreductase activity, acting on CH-OH group of donors"/>
    <property type="evidence" value="ECO:0007669"/>
    <property type="project" value="InterPro"/>
</dbReference>
<sequence length="602" mass="64768">MSAASTDAAGEVTHDVVVVGAGVAGALVAKRLTRSGLRVLLLEAGPATASTFDGYLRHLETFFETSNKGPESPWPTALGAPQPDTHDVRSGDGYFVQQGPHPYGSTYTRLQGGSTLHWLGVALRMLPEDFAMRTRYGVGRDWPLDYATLEPYYRQAENELGVAADVADQAHLGVEFADGYDYPMERVPPSYSDQMWAGAVDGMEVTVGDSAIPLKIRSYPAARNSVPRGDYEPVGAVDERADGQALARDLGQRCAGNTACTPICPIQAKYNANKSLAQADRDHLEIRAQAVASKILVDPVTGAVTGVEYQRYDDPSSARHQVQVARGRSYVLAAHAIENAKLLLASGLAGRSGMLGRNLMDHPSIYGWGLAPQPIGSFRGPLSTSGIDDLRGGPFRARQAAFRVDVGNDGWRATTGAPDTTVAEAVTHGKLHGAALREHLTSVLRRQVRFSLNVEQLPSPSNRITVDPAHVDGFGNPRPVISYDIDEYTLAGMAAAHRTYQAVFERAGIEDCSDPETGVWFPSVAYEGQEFRYHGMGHFAGTHVMGDDPTNSVVDADQRSWEHPNLFVLGSGSFPTMGTSNPTLTLAALALRAADRLTTELR</sequence>
<keyword evidence="10" id="KW-1185">Reference proteome</keyword>
<comment type="cofactor">
    <cofactor evidence="1">
        <name>FAD</name>
        <dbReference type="ChEBI" id="CHEBI:57692"/>
    </cofactor>
</comment>
<feature type="domain" description="Glucose-methanol-choline oxidoreductase N-terminal" evidence="6">
    <location>
        <begin position="246"/>
        <end position="363"/>
    </location>
</feature>
<evidence type="ECO:0000313" key="9">
    <source>
        <dbReference type="EMBL" id="SDT41874.1"/>
    </source>
</evidence>
<dbReference type="OrthoDB" id="9798604at2"/>
<dbReference type="PANTHER" id="PTHR42784">
    <property type="entry name" value="PYRANOSE 2-OXIDASE"/>
    <property type="match status" value="1"/>
</dbReference>
<dbReference type="InterPro" id="IPR036188">
    <property type="entry name" value="FAD/NAD-bd_sf"/>
</dbReference>
<dbReference type="Pfam" id="PF05199">
    <property type="entry name" value="GMC_oxred_C"/>
    <property type="match status" value="1"/>
</dbReference>
<dbReference type="PANTHER" id="PTHR42784:SF1">
    <property type="entry name" value="PYRANOSE 2-OXIDASE"/>
    <property type="match status" value="1"/>
</dbReference>
<evidence type="ECO:0000259" key="8">
    <source>
        <dbReference type="Pfam" id="PF05199"/>
    </source>
</evidence>
<dbReference type="STRING" id="546871.SAMN04488543_4273"/>
<comment type="similarity">
    <text evidence="2">Belongs to the GMC oxidoreductase family.</text>
</comment>
<dbReference type="InterPro" id="IPR006076">
    <property type="entry name" value="FAD-dep_OxRdtase"/>
</dbReference>
<organism evidence="9 10">
    <name type="scientific">Friedmanniella luteola</name>
    <dbReference type="NCBI Taxonomy" id="546871"/>
    <lineage>
        <taxon>Bacteria</taxon>
        <taxon>Bacillati</taxon>
        <taxon>Actinomycetota</taxon>
        <taxon>Actinomycetes</taxon>
        <taxon>Propionibacteriales</taxon>
        <taxon>Nocardioidaceae</taxon>
        <taxon>Friedmanniella</taxon>
    </lineage>
</organism>
<dbReference type="RefSeq" id="WP_091415984.1">
    <property type="nucleotide sequence ID" value="NZ_LT629749.1"/>
</dbReference>
<name>A0A1H2A7M1_9ACTN</name>
<proteinExistence type="inferred from homology"/>
<evidence type="ECO:0000256" key="3">
    <source>
        <dbReference type="ARBA" id="ARBA00022630"/>
    </source>
</evidence>
<evidence type="ECO:0000256" key="5">
    <source>
        <dbReference type="ARBA" id="ARBA00023002"/>
    </source>
</evidence>
<dbReference type="Proteomes" id="UP000199092">
    <property type="component" value="Chromosome I"/>
</dbReference>
<dbReference type="SUPFAM" id="SSF54373">
    <property type="entry name" value="FAD-linked reductases, C-terminal domain"/>
    <property type="match status" value="1"/>
</dbReference>
<dbReference type="SUPFAM" id="SSF51905">
    <property type="entry name" value="FAD/NAD(P)-binding domain"/>
    <property type="match status" value="1"/>
</dbReference>
<keyword evidence="5" id="KW-0560">Oxidoreductase</keyword>
<accession>A0A1H2A7M1</accession>
<evidence type="ECO:0000313" key="10">
    <source>
        <dbReference type="Proteomes" id="UP000199092"/>
    </source>
</evidence>
<protein>
    <submittedName>
        <fullName evidence="9">Choline dehydrogenase</fullName>
    </submittedName>
</protein>
<evidence type="ECO:0000259" key="7">
    <source>
        <dbReference type="Pfam" id="PF01266"/>
    </source>
</evidence>
<dbReference type="AlphaFoldDB" id="A0A1H2A7M1"/>
<dbReference type="InterPro" id="IPR051473">
    <property type="entry name" value="P2Ox-like"/>
</dbReference>
<reference evidence="9 10" key="1">
    <citation type="submission" date="2016-10" db="EMBL/GenBank/DDBJ databases">
        <authorList>
            <person name="de Groot N.N."/>
        </authorList>
    </citation>
    <scope>NUCLEOTIDE SEQUENCE [LARGE SCALE GENOMIC DNA]</scope>
    <source>
        <strain evidence="9 10">DSM 21741</strain>
    </source>
</reference>
<dbReference type="EMBL" id="LT629749">
    <property type="protein sequence ID" value="SDT41874.1"/>
    <property type="molecule type" value="Genomic_DNA"/>
</dbReference>
<keyword evidence="4" id="KW-0274">FAD</keyword>